<dbReference type="PANTHER" id="PTHR43537">
    <property type="entry name" value="TRANSCRIPTIONAL REGULATOR, GNTR FAMILY"/>
    <property type="match status" value="1"/>
</dbReference>
<dbReference type="OrthoDB" id="8680240at2"/>
<feature type="region of interest" description="Disordered" evidence="4">
    <location>
        <begin position="209"/>
        <end position="248"/>
    </location>
</feature>
<dbReference type="RefSeq" id="WP_141785741.1">
    <property type="nucleotide sequence ID" value="NZ_BAAAIK010000001.1"/>
</dbReference>
<dbReference type="SUPFAM" id="SSF48008">
    <property type="entry name" value="GntR ligand-binding domain-like"/>
    <property type="match status" value="1"/>
</dbReference>
<dbReference type="Pfam" id="PF00392">
    <property type="entry name" value="GntR"/>
    <property type="match status" value="1"/>
</dbReference>
<evidence type="ECO:0000256" key="3">
    <source>
        <dbReference type="ARBA" id="ARBA00023163"/>
    </source>
</evidence>
<evidence type="ECO:0000256" key="4">
    <source>
        <dbReference type="SAM" id="MobiDB-lite"/>
    </source>
</evidence>
<dbReference type="InterPro" id="IPR008920">
    <property type="entry name" value="TF_FadR/GntR_C"/>
</dbReference>
<dbReference type="Proteomes" id="UP000319516">
    <property type="component" value="Unassembled WGS sequence"/>
</dbReference>
<evidence type="ECO:0000256" key="2">
    <source>
        <dbReference type="ARBA" id="ARBA00023125"/>
    </source>
</evidence>
<keyword evidence="3" id="KW-0804">Transcription</keyword>
<accession>A0A542YUN1</accession>
<dbReference type="InterPro" id="IPR000524">
    <property type="entry name" value="Tscrpt_reg_HTH_GntR"/>
</dbReference>
<keyword evidence="7" id="KW-1185">Reference proteome</keyword>
<dbReference type="GO" id="GO:0003700">
    <property type="term" value="F:DNA-binding transcription factor activity"/>
    <property type="evidence" value="ECO:0007669"/>
    <property type="project" value="InterPro"/>
</dbReference>
<gene>
    <name evidence="6" type="ORF">FB467_2951</name>
</gene>
<dbReference type="EMBL" id="VFOP01000001">
    <property type="protein sequence ID" value="TQL51789.1"/>
    <property type="molecule type" value="Genomic_DNA"/>
</dbReference>
<dbReference type="SMART" id="SM00895">
    <property type="entry name" value="FCD"/>
    <property type="match status" value="1"/>
</dbReference>
<keyword evidence="1" id="KW-0805">Transcription regulation</keyword>
<dbReference type="SMART" id="SM00345">
    <property type="entry name" value="HTH_GNTR"/>
    <property type="match status" value="1"/>
</dbReference>
<dbReference type="Pfam" id="PF07729">
    <property type="entry name" value="FCD"/>
    <property type="match status" value="1"/>
</dbReference>
<dbReference type="InterPro" id="IPR036390">
    <property type="entry name" value="WH_DNA-bd_sf"/>
</dbReference>
<evidence type="ECO:0000256" key="1">
    <source>
        <dbReference type="ARBA" id="ARBA00023015"/>
    </source>
</evidence>
<dbReference type="InterPro" id="IPR036388">
    <property type="entry name" value="WH-like_DNA-bd_sf"/>
</dbReference>
<comment type="caution">
    <text evidence="6">The sequence shown here is derived from an EMBL/GenBank/DDBJ whole genome shotgun (WGS) entry which is preliminary data.</text>
</comment>
<dbReference type="SUPFAM" id="SSF46785">
    <property type="entry name" value="Winged helix' DNA-binding domain"/>
    <property type="match status" value="1"/>
</dbReference>
<dbReference type="PROSITE" id="PS50949">
    <property type="entry name" value="HTH_GNTR"/>
    <property type="match status" value="1"/>
</dbReference>
<proteinExistence type="predicted"/>
<dbReference type="CDD" id="cd07377">
    <property type="entry name" value="WHTH_GntR"/>
    <property type="match status" value="1"/>
</dbReference>
<dbReference type="AlphaFoldDB" id="A0A542YUN1"/>
<reference evidence="6 7" key="1">
    <citation type="submission" date="2019-06" db="EMBL/GenBank/DDBJ databases">
        <title>Sequencing the genomes of 1000 actinobacteria strains.</title>
        <authorList>
            <person name="Klenk H.-P."/>
        </authorList>
    </citation>
    <scope>NUCLEOTIDE SEQUENCE [LARGE SCALE GENOMIC DNA]</scope>
    <source>
        <strain evidence="6 7">DSM 12335</strain>
    </source>
</reference>
<evidence type="ECO:0000313" key="7">
    <source>
        <dbReference type="Proteomes" id="UP000319516"/>
    </source>
</evidence>
<dbReference type="PANTHER" id="PTHR43537:SF5">
    <property type="entry name" value="UXU OPERON TRANSCRIPTIONAL REGULATOR"/>
    <property type="match status" value="1"/>
</dbReference>
<keyword evidence="2" id="KW-0238">DNA-binding</keyword>
<dbReference type="GO" id="GO:0003677">
    <property type="term" value="F:DNA binding"/>
    <property type="evidence" value="ECO:0007669"/>
    <property type="project" value="UniProtKB-KW"/>
</dbReference>
<dbReference type="Gene3D" id="1.20.120.530">
    <property type="entry name" value="GntR ligand-binding domain-like"/>
    <property type="match status" value="1"/>
</dbReference>
<protein>
    <submittedName>
        <fullName evidence="6">GntR family transcriptional regulator</fullName>
    </submittedName>
</protein>
<dbReference type="Gene3D" id="1.10.10.10">
    <property type="entry name" value="Winged helix-like DNA-binding domain superfamily/Winged helix DNA-binding domain"/>
    <property type="match status" value="1"/>
</dbReference>
<dbReference type="InterPro" id="IPR011711">
    <property type="entry name" value="GntR_C"/>
</dbReference>
<name>A0A542YUN1_9MICO</name>
<evidence type="ECO:0000259" key="5">
    <source>
        <dbReference type="PROSITE" id="PS50949"/>
    </source>
</evidence>
<evidence type="ECO:0000313" key="6">
    <source>
        <dbReference type="EMBL" id="TQL51789.1"/>
    </source>
</evidence>
<organism evidence="6 7">
    <name type="scientific">Ornithinicoccus hortensis</name>
    <dbReference type="NCBI Taxonomy" id="82346"/>
    <lineage>
        <taxon>Bacteria</taxon>
        <taxon>Bacillati</taxon>
        <taxon>Actinomycetota</taxon>
        <taxon>Actinomycetes</taxon>
        <taxon>Micrococcales</taxon>
        <taxon>Intrasporangiaceae</taxon>
        <taxon>Ornithinicoccus</taxon>
    </lineage>
</organism>
<feature type="domain" description="HTH gntR-type" evidence="5">
    <location>
        <begin position="18"/>
        <end position="85"/>
    </location>
</feature>
<sequence>MSDSRNGTAARRDPIERRGLRDEVYDRILEQLLRGEVEPGGRLSIDTVARELSVSPTPVREALVQLERTGLVTREALRGYRVAPPLGAEQLTELFVARLMLETTATTMAMRREGTLPDLLGRLDQAHEAHRVAGERLMEAMTEHGPDVTAAHEYFTRDYAFHAVFFEFAGNRYLEQMSTSLGALTHRLRQAVLSTETDVVDALREHEAVRDAARSGDPEATSAAMHRHIQQVAARSVSAANDARTEEK</sequence>